<protein>
    <recommendedName>
        <fullName evidence="4">Serine-rich protein</fullName>
    </recommendedName>
</protein>
<evidence type="ECO:0000313" key="2">
    <source>
        <dbReference type="EMBL" id="KAK4280872.1"/>
    </source>
</evidence>
<accession>A0AAE1N0Z0</accession>
<organism evidence="2 3">
    <name type="scientific">Acacia crassicarpa</name>
    <name type="common">northern wattle</name>
    <dbReference type="NCBI Taxonomy" id="499986"/>
    <lineage>
        <taxon>Eukaryota</taxon>
        <taxon>Viridiplantae</taxon>
        <taxon>Streptophyta</taxon>
        <taxon>Embryophyta</taxon>
        <taxon>Tracheophyta</taxon>
        <taxon>Spermatophyta</taxon>
        <taxon>Magnoliopsida</taxon>
        <taxon>eudicotyledons</taxon>
        <taxon>Gunneridae</taxon>
        <taxon>Pentapetalae</taxon>
        <taxon>rosids</taxon>
        <taxon>fabids</taxon>
        <taxon>Fabales</taxon>
        <taxon>Fabaceae</taxon>
        <taxon>Caesalpinioideae</taxon>
        <taxon>mimosoid clade</taxon>
        <taxon>Acacieae</taxon>
        <taxon>Acacia</taxon>
    </lineage>
</organism>
<evidence type="ECO:0000256" key="1">
    <source>
        <dbReference type="SAM" id="MobiDB-lite"/>
    </source>
</evidence>
<dbReference type="EMBL" id="JAWXYG010000002">
    <property type="protein sequence ID" value="KAK4280872.1"/>
    <property type="molecule type" value="Genomic_DNA"/>
</dbReference>
<feature type="compositionally biased region" description="Polar residues" evidence="1">
    <location>
        <begin position="1"/>
        <end position="10"/>
    </location>
</feature>
<evidence type="ECO:0008006" key="4">
    <source>
        <dbReference type="Google" id="ProtNLM"/>
    </source>
</evidence>
<dbReference type="Proteomes" id="UP001293593">
    <property type="component" value="Unassembled WGS sequence"/>
</dbReference>
<dbReference type="PANTHER" id="PTHR33132:SF92">
    <property type="entry name" value="SERINE-RICH PROTEIN"/>
    <property type="match status" value="1"/>
</dbReference>
<sequence length="81" mass="8524">MGSMASQKSVAENAKHRVTVTSPKSDNNGGAASPSSKGQCLCSPTTHPGSFRCRFHRSSSMKRQSSILPAAVHNSHQPTTS</sequence>
<gene>
    <name evidence="2" type="ORF">QN277_012433</name>
</gene>
<dbReference type="AlphaFoldDB" id="A0AAE1N0Z0"/>
<comment type="caution">
    <text evidence="2">The sequence shown here is derived from an EMBL/GenBank/DDBJ whole genome shotgun (WGS) entry which is preliminary data.</text>
</comment>
<evidence type="ECO:0000313" key="3">
    <source>
        <dbReference type="Proteomes" id="UP001293593"/>
    </source>
</evidence>
<dbReference type="PANTHER" id="PTHR33132">
    <property type="entry name" value="OSJNBB0118P14.9 PROTEIN"/>
    <property type="match status" value="1"/>
</dbReference>
<feature type="region of interest" description="Disordered" evidence="1">
    <location>
        <begin position="1"/>
        <end position="43"/>
    </location>
</feature>
<proteinExistence type="predicted"/>
<feature type="region of interest" description="Disordered" evidence="1">
    <location>
        <begin position="56"/>
        <end position="81"/>
    </location>
</feature>
<feature type="compositionally biased region" description="Polar residues" evidence="1">
    <location>
        <begin position="19"/>
        <end position="43"/>
    </location>
</feature>
<reference evidence="2" key="1">
    <citation type="submission" date="2023-10" db="EMBL/GenBank/DDBJ databases">
        <title>Chromosome-level genome of the transformable northern wattle, Acacia crassicarpa.</title>
        <authorList>
            <person name="Massaro I."/>
            <person name="Sinha N.R."/>
            <person name="Poethig S."/>
            <person name="Leichty A.R."/>
        </authorList>
    </citation>
    <scope>NUCLEOTIDE SEQUENCE</scope>
    <source>
        <strain evidence="2">Acra3RX</strain>
        <tissue evidence="2">Leaf</tissue>
    </source>
</reference>
<name>A0AAE1N0Z0_9FABA</name>
<keyword evidence="3" id="KW-1185">Reference proteome</keyword>